<evidence type="ECO:0000256" key="12">
    <source>
        <dbReference type="SAM" id="MobiDB-lite"/>
    </source>
</evidence>
<dbReference type="EMBL" id="CP158568">
    <property type="protein sequence ID" value="XBY44992.1"/>
    <property type="molecule type" value="Genomic_DNA"/>
</dbReference>
<dbReference type="Pfam" id="PF02050">
    <property type="entry name" value="FliJ"/>
    <property type="match status" value="1"/>
</dbReference>
<keyword evidence="4" id="KW-0813">Transport</keyword>
<evidence type="ECO:0000256" key="11">
    <source>
        <dbReference type="SAM" id="Coils"/>
    </source>
</evidence>
<evidence type="ECO:0000256" key="7">
    <source>
        <dbReference type="ARBA" id="ARBA00022795"/>
    </source>
</evidence>
<feature type="region of interest" description="Disordered" evidence="12">
    <location>
        <begin position="108"/>
        <end position="128"/>
    </location>
</feature>
<comment type="subcellular location">
    <subcellularLocation>
        <location evidence="1">Cell membrane</location>
        <topology evidence="1">Peripheral membrane protein</topology>
        <orientation evidence="1">Cytoplasmic side</orientation>
    </subcellularLocation>
</comment>
<evidence type="ECO:0000256" key="2">
    <source>
        <dbReference type="ARBA" id="ARBA00010004"/>
    </source>
</evidence>
<evidence type="ECO:0000256" key="9">
    <source>
        <dbReference type="ARBA" id="ARBA00023136"/>
    </source>
</evidence>
<protein>
    <recommendedName>
        <fullName evidence="3">Flagellar FliJ protein</fullName>
    </recommendedName>
</protein>
<dbReference type="InterPro" id="IPR053716">
    <property type="entry name" value="Flag_assembly_chemotaxis_eff"/>
</dbReference>
<keyword evidence="7" id="KW-1005">Bacterial flagellum biogenesis</keyword>
<dbReference type="AlphaFoldDB" id="A0AAU7XB24"/>
<evidence type="ECO:0000256" key="6">
    <source>
        <dbReference type="ARBA" id="ARBA00022500"/>
    </source>
</evidence>
<organism evidence="13">
    <name type="scientific">Methyloraptor flagellatus</name>
    <dbReference type="NCBI Taxonomy" id="3162530"/>
    <lineage>
        <taxon>Bacteria</taxon>
        <taxon>Pseudomonadati</taxon>
        <taxon>Pseudomonadota</taxon>
        <taxon>Alphaproteobacteria</taxon>
        <taxon>Hyphomicrobiales</taxon>
        <taxon>Ancalomicrobiaceae</taxon>
        <taxon>Methyloraptor</taxon>
    </lineage>
</organism>
<evidence type="ECO:0000256" key="3">
    <source>
        <dbReference type="ARBA" id="ARBA00020392"/>
    </source>
</evidence>
<evidence type="ECO:0000256" key="5">
    <source>
        <dbReference type="ARBA" id="ARBA00022475"/>
    </source>
</evidence>
<dbReference type="RefSeq" id="WP_407050085.1">
    <property type="nucleotide sequence ID" value="NZ_CP158568.1"/>
</dbReference>
<evidence type="ECO:0000256" key="8">
    <source>
        <dbReference type="ARBA" id="ARBA00022927"/>
    </source>
</evidence>
<dbReference type="GO" id="GO:0006935">
    <property type="term" value="P:chemotaxis"/>
    <property type="evidence" value="ECO:0007669"/>
    <property type="project" value="UniProtKB-KW"/>
</dbReference>
<dbReference type="NCBIfam" id="TIGR02473">
    <property type="entry name" value="flagell_FliJ"/>
    <property type="match status" value="1"/>
</dbReference>
<keyword evidence="10" id="KW-1006">Bacterial flagellum protein export</keyword>
<keyword evidence="13" id="KW-0282">Flagellum</keyword>
<evidence type="ECO:0000256" key="10">
    <source>
        <dbReference type="ARBA" id="ARBA00023225"/>
    </source>
</evidence>
<evidence type="ECO:0000313" key="13">
    <source>
        <dbReference type="EMBL" id="XBY44992.1"/>
    </source>
</evidence>
<reference evidence="13" key="1">
    <citation type="submission" date="2024-06" db="EMBL/GenBank/DDBJ databases">
        <title>Methylostella associata gen. nov., sp. nov., a novel Ancalomicrobiaceae-affiliated facultatively methylotrophic bacteria that feed on methanotrophs of the genus Methylococcus.</title>
        <authorList>
            <person name="Saltykova V."/>
            <person name="Danilova O.V."/>
            <person name="Oshkin I.Y."/>
            <person name="Belova S.E."/>
            <person name="Pimenov N.V."/>
            <person name="Dedysh S.N."/>
        </authorList>
    </citation>
    <scope>NUCLEOTIDE SEQUENCE</scope>
    <source>
        <strain evidence="13">S20</strain>
    </source>
</reference>
<dbReference type="GO" id="GO:0015031">
    <property type="term" value="P:protein transport"/>
    <property type="evidence" value="ECO:0007669"/>
    <property type="project" value="UniProtKB-KW"/>
</dbReference>
<dbReference type="Gene3D" id="1.10.287.1700">
    <property type="match status" value="1"/>
</dbReference>
<comment type="similarity">
    <text evidence="2">Belongs to the FliJ family.</text>
</comment>
<keyword evidence="5" id="KW-1003">Cell membrane</keyword>
<keyword evidence="11" id="KW-0175">Coiled coil</keyword>
<proteinExistence type="inferred from homology"/>
<dbReference type="GO" id="GO:0009288">
    <property type="term" value="C:bacterial-type flagellum"/>
    <property type="evidence" value="ECO:0007669"/>
    <property type="project" value="InterPro"/>
</dbReference>
<keyword evidence="8" id="KW-0653">Protein transport</keyword>
<keyword evidence="13" id="KW-0966">Cell projection</keyword>
<dbReference type="InterPro" id="IPR012823">
    <property type="entry name" value="Flagell_FliJ"/>
</dbReference>
<gene>
    <name evidence="13" type="primary">fliJ</name>
    <name evidence="13" type="ORF">ABS361_01420</name>
</gene>
<sequence length="136" mass="15817">MKSRDSLIRLKRFQVDEKRRQVNQLEMMIAEFTRMVGDLDDQIVSEQNRVGIHDIAHFAYPTFAKAAMGRRDNLKASIKELEDKLDGARDELSEAVEELKKVELIEERDQTRERAERDAAEQDALDDVAMRRHAFG</sequence>
<name>A0AAU7XB24_9HYPH</name>
<evidence type="ECO:0000256" key="1">
    <source>
        <dbReference type="ARBA" id="ARBA00004413"/>
    </source>
</evidence>
<feature type="coiled-coil region" evidence="11">
    <location>
        <begin position="64"/>
        <end position="105"/>
    </location>
</feature>
<dbReference type="GO" id="GO:0005886">
    <property type="term" value="C:plasma membrane"/>
    <property type="evidence" value="ECO:0007669"/>
    <property type="project" value="UniProtKB-SubCell"/>
</dbReference>
<evidence type="ECO:0000256" key="4">
    <source>
        <dbReference type="ARBA" id="ARBA00022448"/>
    </source>
</evidence>
<dbReference type="GO" id="GO:0044781">
    <property type="term" value="P:bacterial-type flagellum organization"/>
    <property type="evidence" value="ECO:0007669"/>
    <property type="project" value="UniProtKB-KW"/>
</dbReference>
<keyword evidence="13" id="KW-0969">Cilium</keyword>
<dbReference type="GO" id="GO:0071973">
    <property type="term" value="P:bacterial-type flagellum-dependent cell motility"/>
    <property type="evidence" value="ECO:0007669"/>
    <property type="project" value="InterPro"/>
</dbReference>
<accession>A0AAU7XB24</accession>
<keyword evidence="9" id="KW-0472">Membrane</keyword>
<feature type="compositionally biased region" description="Basic and acidic residues" evidence="12">
    <location>
        <begin position="108"/>
        <end position="120"/>
    </location>
</feature>
<keyword evidence="6" id="KW-0145">Chemotaxis</keyword>
<dbReference type="KEGG" id="mflg:ABS361_01420"/>